<accession>N1ZVH8</accession>
<evidence type="ECO:0000256" key="1">
    <source>
        <dbReference type="ARBA" id="ARBA00003408"/>
    </source>
</evidence>
<proteinExistence type="inferred from homology"/>
<feature type="transmembrane region" description="Helical" evidence="6">
    <location>
        <begin position="210"/>
        <end position="230"/>
    </location>
</feature>
<dbReference type="InterPro" id="IPR050222">
    <property type="entry name" value="MATE_MdtK"/>
</dbReference>
<keyword evidence="6" id="KW-0812">Transmembrane</keyword>
<dbReference type="GO" id="GO:0015297">
    <property type="term" value="F:antiporter activity"/>
    <property type="evidence" value="ECO:0007669"/>
    <property type="project" value="InterPro"/>
</dbReference>
<dbReference type="InterPro" id="IPR002528">
    <property type="entry name" value="MATE_fam"/>
</dbReference>
<keyword evidence="4" id="KW-0813">Transport</keyword>
<dbReference type="GO" id="GO:0042910">
    <property type="term" value="F:xenobiotic transmembrane transporter activity"/>
    <property type="evidence" value="ECO:0007669"/>
    <property type="project" value="InterPro"/>
</dbReference>
<feature type="transmembrane region" description="Helical" evidence="6">
    <location>
        <begin position="26"/>
        <end position="46"/>
    </location>
</feature>
<evidence type="ECO:0000313" key="7">
    <source>
        <dbReference type="EMBL" id="EMZ17845.1"/>
    </source>
</evidence>
<comment type="similarity">
    <text evidence="2">Belongs to the multi antimicrobial extrusion (MATE) (TC 2.A.66.1) family.</text>
</comment>
<protein>
    <recommendedName>
        <fullName evidence="3">Probable multidrug resistance protein NorM</fullName>
    </recommendedName>
    <alternativeName>
        <fullName evidence="5">Multidrug-efflux transporter</fullName>
    </alternativeName>
</protein>
<feature type="transmembrane region" description="Helical" evidence="6">
    <location>
        <begin position="58"/>
        <end position="81"/>
    </location>
</feature>
<dbReference type="HOGENOM" id="CLU_012893_5_0_9"/>
<dbReference type="PANTHER" id="PTHR43298:SF2">
    <property type="entry name" value="FMN_FAD EXPORTER YEEO-RELATED"/>
    <property type="match status" value="1"/>
</dbReference>
<evidence type="ECO:0000313" key="8">
    <source>
        <dbReference type="Proteomes" id="UP000012589"/>
    </source>
</evidence>
<dbReference type="PANTHER" id="PTHR43298">
    <property type="entry name" value="MULTIDRUG RESISTANCE PROTEIN NORM-RELATED"/>
    <property type="match status" value="1"/>
</dbReference>
<feature type="transmembrane region" description="Helical" evidence="6">
    <location>
        <begin position="87"/>
        <end position="108"/>
    </location>
</feature>
<keyword evidence="8" id="KW-1185">Reference proteome</keyword>
<dbReference type="Pfam" id="PF01554">
    <property type="entry name" value="MatE"/>
    <property type="match status" value="2"/>
</dbReference>
<evidence type="ECO:0000256" key="5">
    <source>
        <dbReference type="ARBA" id="ARBA00031636"/>
    </source>
</evidence>
<comment type="caution">
    <text evidence="7">The sequence shown here is derived from an EMBL/GenBank/DDBJ whole genome shotgun (WGS) entry which is preliminary data.</text>
</comment>
<dbReference type="NCBIfam" id="TIGR00797">
    <property type="entry name" value="matE"/>
    <property type="match status" value="1"/>
</dbReference>
<comment type="function">
    <text evidence="1">Multidrug efflux pump.</text>
</comment>
<evidence type="ECO:0000256" key="2">
    <source>
        <dbReference type="ARBA" id="ARBA00010199"/>
    </source>
</evidence>
<evidence type="ECO:0000256" key="3">
    <source>
        <dbReference type="ARBA" id="ARBA00020268"/>
    </source>
</evidence>
<dbReference type="STRING" id="1235802.C823_05859"/>
<evidence type="ECO:0000256" key="6">
    <source>
        <dbReference type="SAM" id="Phobius"/>
    </source>
</evidence>
<dbReference type="eggNOG" id="COG0534">
    <property type="taxonomic scope" value="Bacteria"/>
</dbReference>
<dbReference type="PATRIC" id="fig|1235802.3.peg.6191"/>
<feature type="transmembrane region" description="Helical" evidence="6">
    <location>
        <begin position="288"/>
        <end position="310"/>
    </location>
</feature>
<dbReference type="Proteomes" id="UP000012589">
    <property type="component" value="Unassembled WGS sequence"/>
</dbReference>
<name>N1ZVH8_9FIRM</name>
<feature type="transmembrane region" description="Helical" evidence="6">
    <location>
        <begin position="250"/>
        <end position="267"/>
    </location>
</feature>
<keyword evidence="6" id="KW-0472">Membrane</keyword>
<dbReference type="EMBL" id="AQFT01000192">
    <property type="protein sequence ID" value="EMZ17845.1"/>
    <property type="molecule type" value="Genomic_DNA"/>
</dbReference>
<organism evidence="7 8">
    <name type="scientific">Eubacterium plexicaudatum ASF492</name>
    <dbReference type="NCBI Taxonomy" id="1235802"/>
    <lineage>
        <taxon>Bacteria</taxon>
        <taxon>Bacillati</taxon>
        <taxon>Bacillota</taxon>
        <taxon>Clostridia</taxon>
        <taxon>Eubacteriales</taxon>
        <taxon>Eubacteriaceae</taxon>
        <taxon>Eubacterium</taxon>
    </lineage>
</organism>
<reference evidence="7 8" key="1">
    <citation type="journal article" date="2014" name="Genome Announc.">
        <title>Draft genome sequences of the altered schaedler flora, a defined bacterial community from gnotobiotic mice.</title>
        <authorList>
            <person name="Wannemuehler M.J."/>
            <person name="Overstreet A.M."/>
            <person name="Ward D.V."/>
            <person name="Phillips G.J."/>
        </authorList>
    </citation>
    <scope>NUCLEOTIDE SEQUENCE [LARGE SCALE GENOMIC DNA]</scope>
    <source>
        <strain evidence="7 8">ASF492</strain>
    </source>
</reference>
<dbReference type="AlphaFoldDB" id="N1ZVH8"/>
<keyword evidence="6" id="KW-1133">Transmembrane helix</keyword>
<evidence type="ECO:0000256" key="4">
    <source>
        <dbReference type="ARBA" id="ARBA00022448"/>
    </source>
</evidence>
<dbReference type="GO" id="GO:0005886">
    <property type="term" value="C:plasma membrane"/>
    <property type="evidence" value="ECO:0007669"/>
    <property type="project" value="TreeGrafter"/>
</dbReference>
<sequence>MSLCGIILAKPILRIMNTPQANFADALIYMRIVCGATIVVAGYNMISSVLRALGDSKTPLIFLIIASGINIVLDLVFVIVFKMGVAGAAYATVISQIIAMVGSVWFGIKKNPYLQLEKRHFQLDSDIFYSSLRLGLPIAAQNALIAFSCVALQSVVNRYGAVVMAAYTATSRVEQLVQQPFGSLGTAVSTFAGQNVGAGRYDRVTTGCKVSVSIVVIFSIIMVAVMFLLGDNIVGLFVNEKEVIKIGAKGLQITSLMYIGLGLIYVMRGMLNGVGDAAFAMINGITEVIGRVGFAWLLMMLPSVGLWGVWYTNGLTWAITGAANVVRVLQGKWKTKCVIAKTKFS</sequence>
<gene>
    <name evidence="7" type="ORF">C823_05859</name>
</gene>